<organism evidence="1 2">
    <name type="scientific">Bacillus badius</name>
    <dbReference type="NCBI Taxonomy" id="1455"/>
    <lineage>
        <taxon>Bacteria</taxon>
        <taxon>Bacillati</taxon>
        <taxon>Bacillota</taxon>
        <taxon>Bacilli</taxon>
        <taxon>Bacillales</taxon>
        <taxon>Bacillaceae</taxon>
        <taxon>Pseudobacillus</taxon>
    </lineage>
</organism>
<accession>A0ABR5ARB2</accession>
<protein>
    <submittedName>
        <fullName evidence="1">Uncharacterized protein</fullName>
    </submittedName>
</protein>
<reference evidence="1 2" key="1">
    <citation type="submission" date="2015-01" db="EMBL/GenBank/DDBJ databases">
        <title>Genome Assembly of Bacillus badius MTCC 1458.</title>
        <authorList>
            <person name="Verma A."/>
            <person name="Khatri I."/>
            <person name="Mual P."/>
            <person name="Subramanian S."/>
            <person name="Krishnamurthi S."/>
        </authorList>
    </citation>
    <scope>NUCLEOTIDE SEQUENCE [LARGE SCALE GENOMIC DNA]</scope>
    <source>
        <strain evidence="1 2">MTCC 1458</strain>
    </source>
</reference>
<evidence type="ECO:0000313" key="2">
    <source>
        <dbReference type="Proteomes" id="UP000031982"/>
    </source>
</evidence>
<gene>
    <name evidence="1" type="ORF">SD77_1765</name>
</gene>
<keyword evidence="2" id="KW-1185">Reference proteome</keyword>
<proteinExistence type="predicted"/>
<dbReference type="Proteomes" id="UP000031982">
    <property type="component" value="Unassembled WGS sequence"/>
</dbReference>
<name>A0ABR5ARB2_BACBA</name>
<sequence length="219" mass="25103">MCQDQKSIGYKMLEGKGEYAHYFGGDSIQTPSCPNCKTPMHLILRFDLSDPVFRRLNADFSVLPLVSCLNCSGCWETQFFKIEENQVKVLLQKDNQHWIMDEEYRLPVPLPEVSVKRVPLEEEEILFDSTTDDQRDIIFYRFGTEYIVRLFGGPVEDSPSEEKCSCLCCNEEMVHIAAVTEDATEGDLFTVVPFLLGELIFNFFLCAKCQVIRVEPLTS</sequence>
<comment type="caution">
    <text evidence="1">The sequence shown here is derived from an EMBL/GenBank/DDBJ whole genome shotgun (WGS) entry which is preliminary data.</text>
</comment>
<evidence type="ECO:0000313" key="1">
    <source>
        <dbReference type="EMBL" id="KIL77160.1"/>
    </source>
</evidence>
<dbReference type="EMBL" id="JXLP01000017">
    <property type="protein sequence ID" value="KIL77160.1"/>
    <property type="molecule type" value="Genomic_DNA"/>
</dbReference>
<dbReference type="RefSeq" id="WP_041114293.1">
    <property type="nucleotide sequence ID" value="NZ_JARTHD010000019.1"/>
</dbReference>